<feature type="compositionally biased region" description="Polar residues" evidence="1">
    <location>
        <begin position="175"/>
        <end position="188"/>
    </location>
</feature>
<dbReference type="AlphaFoldDB" id="A0A2G8SAY4"/>
<reference evidence="3 4" key="1">
    <citation type="journal article" date="2015" name="Sci. Rep.">
        <title>Chromosome-level genome map provides insights into diverse defense mechanisms in the medicinal fungus Ganoderma sinense.</title>
        <authorList>
            <person name="Zhu Y."/>
            <person name="Xu J."/>
            <person name="Sun C."/>
            <person name="Zhou S."/>
            <person name="Xu H."/>
            <person name="Nelson D.R."/>
            <person name="Qian J."/>
            <person name="Song J."/>
            <person name="Luo H."/>
            <person name="Xiang L."/>
            <person name="Li Y."/>
            <person name="Xu Z."/>
            <person name="Ji A."/>
            <person name="Wang L."/>
            <person name="Lu S."/>
            <person name="Hayward A."/>
            <person name="Sun W."/>
            <person name="Li X."/>
            <person name="Schwartz D.C."/>
            <person name="Wang Y."/>
            <person name="Chen S."/>
        </authorList>
    </citation>
    <scope>NUCLEOTIDE SEQUENCE [LARGE SCALE GENOMIC DNA]</scope>
    <source>
        <strain evidence="3 4">ZZ0214-1</strain>
    </source>
</reference>
<gene>
    <name evidence="3" type="ORF">GSI_07094</name>
</gene>
<dbReference type="OrthoDB" id="3226064at2759"/>
<dbReference type="Proteomes" id="UP000230002">
    <property type="component" value="Unassembled WGS sequence"/>
</dbReference>
<keyword evidence="4" id="KW-1185">Reference proteome</keyword>
<evidence type="ECO:0000256" key="1">
    <source>
        <dbReference type="SAM" id="MobiDB-lite"/>
    </source>
</evidence>
<proteinExistence type="predicted"/>
<evidence type="ECO:0000313" key="3">
    <source>
        <dbReference type="EMBL" id="PIL30925.1"/>
    </source>
</evidence>
<dbReference type="PROSITE" id="PS50181">
    <property type="entry name" value="FBOX"/>
    <property type="match status" value="1"/>
</dbReference>
<feature type="compositionally biased region" description="Low complexity" evidence="1">
    <location>
        <begin position="234"/>
        <end position="247"/>
    </location>
</feature>
<sequence>MTTPGAASCVSELVPSTSVLLSLPVEVVERILTSSNPRDVARFAYTCQYAHKLVYEPNDQFLWRELYLGRPFDDLRKAVPVPKGQPIPSDAEIEGSPVPQDSSGSTDDESQLPWRSELQRRVQAEIVAGSGTRDARRLQAAYEAFLTAIETAAPAMSPSELGVESKGADGKATGSGDSQGDATTTVDSDASVARSENIHWVDRILRKTKLLDLVPAYTGAIVDIPSLEDLQTPGTESESESAAGSTSHTPGNSEDSHLLHPGPTLTQTAKKPVESAQAQKVNDAYDASDVCWIPAHFRQAHQLRSRLRACVALAHESSFDGDSRARMERLRRASRTFVYDMRKYRRETLWGPFRTADDERTVLVDWEHVEHILNVVGLKLREVPLASLGFYKKPLFQLDALRANSMVGVRDLPKGDWAGVTGRWRRFVCFMDYRDLYMFNYSLLPPGPHDPSFFDDPFDEALRPVELHLTLISSKEYFSEPHKVPIDPSVPVSSPEAKVPGKRPIADCDDPAFPTLYFKGDSHAAAATVRGKVSVLSDGAVRWQFVTTYDGRMQWSAEGVQLGHARSAAGIAGIWTGAHHERDDPAGPFWMVKLQDI</sequence>
<feature type="region of interest" description="Disordered" evidence="1">
    <location>
        <begin position="79"/>
        <end position="115"/>
    </location>
</feature>
<evidence type="ECO:0000259" key="2">
    <source>
        <dbReference type="PROSITE" id="PS50181"/>
    </source>
</evidence>
<evidence type="ECO:0000313" key="4">
    <source>
        <dbReference type="Proteomes" id="UP000230002"/>
    </source>
</evidence>
<name>A0A2G8SAY4_9APHY</name>
<dbReference type="SUPFAM" id="SSF81383">
    <property type="entry name" value="F-box domain"/>
    <property type="match status" value="1"/>
</dbReference>
<feature type="region of interest" description="Disordered" evidence="1">
    <location>
        <begin position="228"/>
        <end position="280"/>
    </location>
</feature>
<protein>
    <recommendedName>
        <fullName evidence="2">F-box domain-containing protein</fullName>
    </recommendedName>
</protein>
<organism evidence="3 4">
    <name type="scientific">Ganoderma sinense ZZ0214-1</name>
    <dbReference type="NCBI Taxonomy" id="1077348"/>
    <lineage>
        <taxon>Eukaryota</taxon>
        <taxon>Fungi</taxon>
        <taxon>Dikarya</taxon>
        <taxon>Basidiomycota</taxon>
        <taxon>Agaricomycotina</taxon>
        <taxon>Agaricomycetes</taxon>
        <taxon>Polyporales</taxon>
        <taxon>Polyporaceae</taxon>
        <taxon>Ganoderma</taxon>
    </lineage>
</organism>
<comment type="caution">
    <text evidence="3">The sequence shown here is derived from an EMBL/GenBank/DDBJ whole genome shotgun (WGS) entry which is preliminary data.</text>
</comment>
<dbReference type="Gene3D" id="1.20.1280.50">
    <property type="match status" value="1"/>
</dbReference>
<dbReference type="InterPro" id="IPR001810">
    <property type="entry name" value="F-box_dom"/>
</dbReference>
<dbReference type="EMBL" id="AYKW01000013">
    <property type="protein sequence ID" value="PIL30925.1"/>
    <property type="molecule type" value="Genomic_DNA"/>
</dbReference>
<feature type="domain" description="F-box" evidence="2">
    <location>
        <begin position="17"/>
        <end position="66"/>
    </location>
</feature>
<dbReference type="STRING" id="1077348.A0A2G8SAY4"/>
<dbReference type="InterPro" id="IPR036047">
    <property type="entry name" value="F-box-like_dom_sf"/>
</dbReference>
<feature type="region of interest" description="Disordered" evidence="1">
    <location>
        <begin position="156"/>
        <end position="192"/>
    </location>
</feature>
<accession>A0A2G8SAY4</accession>